<comment type="similarity">
    <text evidence="8">Belongs to the PpiD chaperone family.</text>
</comment>
<dbReference type="Pfam" id="PF13624">
    <property type="entry name" value="SurA_N_3"/>
    <property type="match status" value="1"/>
</dbReference>
<dbReference type="PANTHER" id="PTHR47529">
    <property type="entry name" value="PEPTIDYL-PROLYL CIS-TRANS ISOMERASE D"/>
    <property type="match status" value="1"/>
</dbReference>
<evidence type="ECO:0000256" key="9">
    <source>
        <dbReference type="ARBA" id="ARBA00040743"/>
    </source>
</evidence>
<dbReference type="EMBL" id="MUYU01000015">
    <property type="protein sequence ID" value="OOS23636.1"/>
    <property type="molecule type" value="Genomic_DNA"/>
</dbReference>
<dbReference type="AlphaFoldDB" id="A0A1T0CMQ8"/>
<evidence type="ECO:0000256" key="8">
    <source>
        <dbReference type="ARBA" id="ARBA00038408"/>
    </source>
</evidence>
<organism evidence="13 14">
    <name type="scientific">Moraxella pluranimalium</name>
    <dbReference type="NCBI Taxonomy" id="470453"/>
    <lineage>
        <taxon>Bacteria</taxon>
        <taxon>Pseudomonadati</taxon>
        <taxon>Pseudomonadota</taxon>
        <taxon>Gammaproteobacteria</taxon>
        <taxon>Moraxellales</taxon>
        <taxon>Moraxellaceae</taxon>
        <taxon>Moraxella</taxon>
    </lineage>
</organism>
<dbReference type="Gene3D" id="1.10.4030.10">
    <property type="entry name" value="Porin chaperone SurA, peptide-binding domain"/>
    <property type="match status" value="1"/>
</dbReference>
<dbReference type="InterPro" id="IPR023058">
    <property type="entry name" value="PPIase_PpiC_CS"/>
</dbReference>
<evidence type="ECO:0000313" key="13">
    <source>
        <dbReference type="EMBL" id="OOS23636.1"/>
    </source>
</evidence>
<dbReference type="InterPro" id="IPR052029">
    <property type="entry name" value="PpiD_chaperone"/>
</dbReference>
<dbReference type="SUPFAM" id="SSF54534">
    <property type="entry name" value="FKBP-like"/>
    <property type="match status" value="1"/>
</dbReference>
<dbReference type="Proteomes" id="UP000189800">
    <property type="component" value="Unassembled WGS sequence"/>
</dbReference>
<dbReference type="PROSITE" id="PS50198">
    <property type="entry name" value="PPIC_PPIASE_2"/>
    <property type="match status" value="1"/>
</dbReference>
<keyword evidence="7" id="KW-0143">Chaperone</keyword>
<dbReference type="Gene3D" id="3.10.50.40">
    <property type="match status" value="1"/>
</dbReference>
<feature type="domain" description="PpiC" evidence="12">
    <location>
        <begin position="262"/>
        <end position="357"/>
    </location>
</feature>
<evidence type="ECO:0000256" key="5">
    <source>
        <dbReference type="ARBA" id="ARBA00022989"/>
    </source>
</evidence>
<dbReference type="Pfam" id="PF00639">
    <property type="entry name" value="Rotamase"/>
    <property type="match status" value="1"/>
</dbReference>
<keyword evidence="3" id="KW-0997">Cell inner membrane</keyword>
<evidence type="ECO:0000256" key="7">
    <source>
        <dbReference type="ARBA" id="ARBA00023186"/>
    </source>
</evidence>
<evidence type="ECO:0000256" key="1">
    <source>
        <dbReference type="ARBA" id="ARBA00004382"/>
    </source>
</evidence>
<keyword evidence="2" id="KW-1003">Cell membrane</keyword>
<evidence type="ECO:0000256" key="10">
    <source>
        <dbReference type="ARBA" id="ARBA00042775"/>
    </source>
</evidence>
<evidence type="ECO:0000313" key="14">
    <source>
        <dbReference type="Proteomes" id="UP000189800"/>
    </source>
</evidence>
<reference evidence="13 14" key="1">
    <citation type="submission" date="2017-02" db="EMBL/GenBank/DDBJ databases">
        <title>Draft genome sequence of Moraxella pluranimalium CCUG 54913T type strain.</title>
        <authorList>
            <person name="Salva-Serra F."/>
            <person name="Engstrom-Jakobsson H."/>
            <person name="Thorell K."/>
            <person name="Jaen-Luchoro D."/>
            <person name="Gonzales-Siles L."/>
            <person name="Karlsson R."/>
            <person name="Yazdan S."/>
            <person name="Boulund F."/>
            <person name="Johnning A."/>
            <person name="Engstrand L."/>
            <person name="Kristiansson E."/>
            <person name="Moore E."/>
        </authorList>
    </citation>
    <scope>NUCLEOTIDE SEQUENCE [LARGE SCALE GENOMIC DNA]</scope>
    <source>
        <strain evidence="13 14">CCUG 54913</strain>
    </source>
</reference>
<keyword evidence="6" id="KW-0472">Membrane</keyword>
<evidence type="ECO:0000256" key="6">
    <source>
        <dbReference type="ARBA" id="ARBA00023136"/>
    </source>
</evidence>
<dbReference type="SUPFAM" id="SSF109998">
    <property type="entry name" value="Triger factor/SurA peptide-binding domain-like"/>
    <property type="match status" value="1"/>
</dbReference>
<keyword evidence="11 13" id="KW-0413">Isomerase</keyword>
<comment type="caution">
    <text evidence="13">The sequence shown here is derived from an EMBL/GenBank/DDBJ whole genome shotgun (WGS) entry which is preliminary data.</text>
</comment>
<keyword evidence="4" id="KW-0812">Transmembrane</keyword>
<evidence type="ECO:0000256" key="4">
    <source>
        <dbReference type="ARBA" id="ARBA00022692"/>
    </source>
</evidence>
<dbReference type="GO" id="GO:0003755">
    <property type="term" value="F:peptidyl-prolyl cis-trans isomerase activity"/>
    <property type="evidence" value="ECO:0007669"/>
    <property type="project" value="UniProtKB-KW"/>
</dbReference>
<dbReference type="InterPro" id="IPR046357">
    <property type="entry name" value="PPIase_dom_sf"/>
</dbReference>
<evidence type="ECO:0000256" key="2">
    <source>
        <dbReference type="ARBA" id="ARBA00022475"/>
    </source>
</evidence>
<evidence type="ECO:0000256" key="3">
    <source>
        <dbReference type="ARBA" id="ARBA00022519"/>
    </source>
</evidence>
<proteinExistence type="inferred from homology"/>
<gene>
    <name evidence="13" type="ORF">B0680_06695</name>
</gene>
<dbReference type="PROSITE" id="PS01096">
    <property type="entry name" value="PPIC_PPIASE_1"/>
    <property type="match status" value="1"/>
</dbReference>
<dbReference type="GO" id="GO:0005886">
    <property type="term" value="C:plasma membrane"/>
    <property type="evidence" value="ECO:0007669"/>
    <property type="project" value="UniProtKB-SubCell"/>
</dbReference>
<keyword evidence="5" id="KW-1133">Transmembrane helix</keyword>
<accession>A0A1T0CMQ8</accession>
<sequence length="619" mass="67689">MEKMRNFLQSWPGKLILVGTLIPMAFLGVQGTFGGASIQPNQLIKVGEQVVDVSTFQAEVNAERNALLQKGVDASLINETALRQMVLKRLTDKALLENQASVLGMTVSDEMITQLLQQYEIFQDNGQFSNDRFASYLQQNGLTKDALFHLERLRLSLRQLIGSIVGTAIYPNSQIAHLLDLQLEAREVWVHRYSWQNYVDQVEVTDAQIQAYYDENKATLVKPATVDLAYLELSPLLVKVDLPTEDEIKAQYASYLKEKGISDGRELSQILLTGDNAEKQAQEIKAKLDAGESFESLAKQYSQDPSGENGGAIGSFNPAVFGQDAATVEQALSGLTVGQVSAVVKTNFGYQIFKVTKVNDNAPSIESLRDELMDRAATYKRQAVFADLSAKINTLATDGVGVADIAKEVGVELKEIKAYPQTDNTTDLSQPAVIAAAFDEFTIQDQGVSPNIAVGDKNIWVQPSNYQASRPLSFDEAKDQIKMTLAKQKAIELAMADAQKAADEAKANSGASLKVPSANMGMSTRANPKLSQLESASLFLHQSAEGDDVWVVQTEDGASVMVGGPVDKATESQLAPADRLRAMQVIRDNIGADQLEDYVRYLRDTSEVIINEDALKAQH</sequence>
<dbReference type="STRING" id="470453.B0680_06695"/>
<evidence type="ECO:0000259" key="12">
    <source>
        <dbReference type="PROSITE" id="PS50198"/>
    </source>
</evidence>
<evidence type="ECO:0000256" key="11">
    <source>
        <dbReference type="PROSITE-ProRule" id="PRU00278"/>
    </source>
</evidence>
<comment type="subcellular location">
    <subcellularLocation>
        <location evidence="1">Cell inner membrane</location>
        <topology evidence="1">Single-pass type II membrane protein</topology>
        <orientation evidence="1">Periplasmic side</orientation>
    </subcellularLocation>
</comment>
<dbReference type="InterPro" id="IPR027304">
    <property type="entry name" value="Trigger_fact/SurA_dom_sf"/>
</dbReference>
<dbReference type="OrthoDB" id="9812372at2"/>
<keyword evidence="11" id="KW-0697">Rotamase</keyword>
<name>A0A1T0CMQ8_9GAMM</name>
<dbReference type="PANTHER" id="PTHR47529:SF1">
    <property type="entry name" value="PERIPLASMIC CHAPERONE PPID"/>
    <property type="match status" value="1"/>
</dbReference>
<keyword evidence="14" id="KW-1185">Reference proteome</keyword>
<dbReference type="InterPro" id="IPR000297">
    <property type="entry name" value="PPIase_PpiC"/>
</dbReference>
<protein>
    <recommendedName>
        <fullName evidence="9">Periplasmic chaperone PpiD</fullName>
    </recommendedName>
    <alternativeName>
        <fullName evidence="10">Periplasmic folding chaperone</fullName>
    </alternativeName>
</protein>